<evidence type="ECO:0000256" key="1">
    <source>
        <dbReference type="SAM" id="MobiDB-lite"/>
    </source>
</evidence>
<dbReference type="AlphaFoldDB" id="A9V8T5"/>
<dbReference type="GeneID" id="5894490"/>
<dbReference type="KEGG" id="mbr:MONBRDRAFT_11297"/>
<accession>A9V8T5</accession>
<proteinExistence type="predicted"/>
<reference evidence="2 3" key="1">
    <citation type="journal article" date="2008" name="Nature">
        <title>The genome of the choanoflagellate Monosiga brevicollis and the origin of metazoans.</title>
        <authorList>
            <consortium name="JGI Sequencing"/>
            <person name="King N."/>
            <person name="Westbrook M.J."/>
            <person name="Young S.L."/>
            <person name="Kuo A."/>
            <person name="Abedin M."/>
            <person name="Chapman J."/>
            <person name="Fairclough S."/>
            <person name="Hellsten U."/>
            <person name="Isogai Y."/>
            <person name="Letunic I."/>
            <person name="Marr M."/>
            <person name="Pincus D."/>
            <person name="Putnam N."/>
            <person name="Rokas A."/>
            <person name="Wright K.J."/>
            <person name="Zuzow R."/>
            <person name="Dirks W."/>
            <person name="Good M."/>
            <person name="Goodstein D."/>
            <person name="Lemons D."/>
            <person name="Li W."/>
            <person name="Lyons J.B."/>
            <person name="Morris A."/>
            <person name="Nichols S."/>
            <person name="Richter D.J."/>
            <person name="Salamov A."/>
            <person name="Bork P."/>
            <person name="Lim W.A."/>
            <person name="Manning G."/>
            <person name="Miller W.T."/>
            <person name="McGinnis W."/>
            <person name="Shapiro H."/>
            <person name="Tjian R."/>
            <person name="Grigoriev I.V."/>
            <person name="Rokhsar D."/>
        </authorList>
    </citation>
    <scope>NUCLEOTIDE SEQUENCE [LARGE SCALE GENOMIC DNA]</scope>
    <source>
        <strain evidence="3">MX1 / ATCC 50154</strain>
    </source>
</reference>
<dbReference type="EMBL" id="CH991569">
    <property type="protein sequence ID" value="EDQ85929.1"/>
    <property type="molecule type" value="Genomic_DNA"/>
</dbReference>
<evidence type="ECO:0000313" key="2">
    <source>
        <dbReference type="EMBL" id="EDQ85929.1"/>
    </source>
</evidence>
<dbReference type="InParanoid" id="A9V8T5"/>
<dbReference type="Proteomes" id="UP000001357">
    <property type="component" value="Unassembled WGS sequence"/>
</dbReference>
<evidence type="ECO:0000313" key="3">
    <source>
        <dbReference type="Proteomes" id="UP000001357"/>
    </source>
</evidence>
<dbReference type="Gene3D" id="3.90.190.10">
    <property type="entry name" value="Protein tyrosine phosphatase superfamily"/>
    <property type="match status" value="1"/>
</dbReference>
<organism evidence="2 3">
    <name type="scientific">Monosiga brevicollis</name>
    <name type="common">Choanoflagellate</name>
    <dbReference type="NCBI Taxonomy" id="81824"/>
    <lineage>
        <taxon>Eukaryota</taxon>
        <taxon>Choanoflagellata</taxon>
        <taxon>Craspedida</taxon>
        <taxon>Salpingoecidae</taxon>
        <taxon>Monosiga</taxon>
    </lineage>
</organism>
<keyword evidence="3" id="KW-1185">Reference proteome</keyword>
<name>A9V8T5_MONBE</name>
<sequence>MVCVRTQREEHFVREHFPDQICYHTITLRTGDVDNVLVHLPALVQFIDTALAQGDKKGDCQKRRICLSDSDEEDESGMHAVDDDSVDDTAMDQDEARRSEAVTRAAQGRSHTRGRFVPSS</sequence>
<feature type="region of interest" description="Disordered" evidence="1">
    <location>
        <begin position="68"/>
        <end position="120"/>
    </location>
</feature>
<dbReference type="RefSeq" id="XP_001749123.1">
    <property type="nucleotide sequence ID" value="XM_001749071.1"/>
</dbReference>
<gene>
    <name evidence="2" type="ORF">MONBRDRAFT_11297</name>
</gene>
<feature type="compositionally biased region" description="Acidic residues" evidence="1">
    <location>
        <begin position="83"/>
        <end position="93"/>
    </location>
</feature>
<protein>
    <submittedName>
        <fullName evidence="2">Uncharacterized protein</fullName>
    </submittedName>
</protein>
<dbReference type="InterPro" id="IPR029021">
    <property type="entry name" value="Prot-tyrosine_phosphatase-like"/>
</dbReference>